<dbReference type="PROSITE" id="PS50943">
    <property type="entry name" value="HTH_CROC1"/>
    <property type="match status" value="1"/>
</dbReference>
<organism evidence="2">
    <name type="scientific">Neisseria leonii</name>
    <dbReference type="NCBI Taxonomy" id="2995413"/>
    <lineage>
        <taxon>Bacteria</taxon>
        <taxon>Pseudomonadati</taxon>
        <taxon>Pseudomonadota</taxon>
        <taxon>Betaproteobacteria</taxon>
        <taxon>Neisseriales</taxon>
        <taxon>Neisseriaceae</taxon>
        <taxon>Neisseria</taxon>
    </lineage>
</organism>
<proteinExistence type="predicted"/>
<dbReference type="Proteomes" id="UP001149607">
    <property type="component" value="Chromosome"/>
</dbReference>
<feature type="domain" description="HTH cro/C1-type" evidence="1">
    <location>
        <begin position="110"/>
        <end position="126"/>
    </location>
</feature>
<keyword evidence="4" id="KW-1185">Reference proteome</keyword>
<evidence type="ECO:0000313" key="4">
    <source>
        <dbReference type="Proteomes" id="UP001149607"/>
    </source>
</evidence>
<dbReference type="AlphaFoldDB" id="A0A9X4IAX6"/>
<reference evidence="2" key="1">
    <citation type="submission" date="2022-10" db="EMBL/GenBank/DDBJ databases">
        <authorList>
            <person name="Boutroux M."/>
        </authorList>
    </citation>
    <scope>NUCLEOTIDE SEQUENCE</scope>
    <source>
        <strain evidence="2">51.81</strain>
    </source>
</reference>
<name>A0A9X4IAX6_9NEIS</name>
<dbReference type="EMBL" id="CP146598">
    <property type="protein sequence ID" value="WWY02347.1"/>
    <property type="molecule type" value="Genomic_DNA"/>
</dbReference>
<gene>
    <name evidence="2" type="ORF">ORY91_001263</name>
    <name evidence="3" type="ORF">V9W64_06335</name>
</gene>
<evidence type="ECO:0000259" key="1">
    <source>
        <dbReference type="PROSITE" id="PS50943"/>
    </source>
</evidence>
<dbReference type="EMBL" id="JAPQFL010000003">
    <property type="protein sequence ID" value="MDD9327850.1"/>
    <property type="molecule type" value="Genomic_DNA"/>
</dbReference>
<accession>A0A9X4IAX6</accession>
<dbReference type="RefSeq" id="WP_274585021.1">
    <property type="nucleotide sequence ID" value="NZ_CP145811.1"/>
</dbReference>
<sequence length="137" mass="15121">MEVDDIPQDNSKSYHGQRKIIYATRGGRYEAAASSGWDEESYATEMAVDGLAEQARAARAAVAGGTYSPLYYHMLRFRHDTGSLAAAAGVWQWQLRRHLRPAVFARLPEKTLKKYADALQISVDELKTSDAGLPFGG</sequence>
<protein>
    <recommendedName>
        <fullName evidence="1">HTH cro/C1-type domain-containing protein</fullName>
    </recommendedName>
</protein>
<evidence type="ECO:0000313" key="3">
    <source>
        <dbReference type="EMBL" id="WWY02347.1"/>
    </source>
</evidence>
<reference evidence="3" key="2">
    <citation type="submission" date="2024-02" db="EMBL/GenBank/DDBJ databases">
        <title>Neisseria leonii sp. nov.</title>
        <authorList>
            <person name="Boutroux M."/>
            <person name="Favre-Rochex S."/>
            <person name="Gorgette O."/>
            <person name="Touak G."/>
            <person name="Muhle E."/>
            <person name="Chesneau O."/>
            <person name="Clermont D."/>
            <person name="Rahi P."/>
        </authorList>
    </citation>
    <scope>NUCLEOTIDE SEQUENCE</scope>
    <source>
        <strain evidence="3">51.81</strain>
    </source>
</reference>
<evidence type="ECO:0000313" key="2">
    <source>
        <dbReference type="EMBL" id="MDD9327850.1"/>
    </source>
</evidence>
<dbReference type="InterPro" id="IPR001387">
    <property type="entry name" value="Cro/C1-type_HTH"/>
</dbReference>